<gene>
    <name evidence="1" type="ORF">HNR50_001748</name>
</gene>
<comment type="caution">
    <text evidence="1">The sequence shown here is derived from an EMBL/GenBank/DDBJ whole genome shotgun (WGS) entry which is preliminary data.</text>
</comment>
<evidence type="ECO:0008006" key="3">
    <source>
        <dbReference type="Google" id="ProtNLM"/>
    </source>
</evidence>
<protein>
    <recommendedName>
        <fullName evidence="3">Heparinase II/III-like protein</fullName>
    </recommendedName>
</protein>
<dbReference type="EMBL" id="JACHGJ010000002">
    <property type="protein sequence ID" value="MBB6480090.1"/>
    <property type="molecule type" value="Genomic_DNA"/>
</dbReference>
<evidence type="ECO:0000313" key="2">
    <source>
        <dbReference type="Proteomes" id="UP000587760"/>
    </source>
</evidence>
<evidence type="ECO:0000313" key="1">
    <source>
        <dbReference type="EMBL" id="MBB6480090.1"/>
    </source>
</evidence>
<keyword evidence="2" id="KW-1185">Reference proteome</keyword>
<organism evidence="1 2">
    <name type="scientific">Spirochaeta isovalerica</name>
    <dbReference type="NCBI Taxonomy" id="150"/>
    <lineage>
        <taxon>Bacteria</taxon>
        <taxon>Pseudomonadati</taxon>
        <taxon>Spirochaetota</taxon>
        <taxon>Spirochaetia</taxon>
        <taxon>Spirochaetales</taxon>
        <taxon>Spirochaetaceae</taxon>
        <taxon>Spirochaeta</taxon>
    </lineage>
</organism>
<name>A0A841RAP7_9SPIO</name>
<sequence length="608" mass="70914">MDHDIPMSIKMGSKSFKGIKDLDDGQKIDEKPILELCDFADYRLDCADFRMVSILRTLYCYKDLLSDETIDRMEDSVLRFKYWMDEPGDDSMCYWSENHQILFFTCGYLAGRLYQGETFSNSGKSGLEMMEIFRPRILAWMEHRFEHGFIEWHSNTYYEEDIPPLTLLADFADEDLQKKALIILDLFVADMAMHNYKGLFSVSSGRCYEDQKREPLKQDVLEVSEYLFGHRYVGELDYSRISSNLYLSRNYRIPDVLREIAADQSPVVIKTSMGHDFSELKGFSREKGEETTGYIQWAMESFTNPPVIRRTMKMWRQYNMIANDFLKDFSMLDIKGIGFLLPLISRLLNPVQDGVAIRRADTYTYRTADYILSTAQNHYPGTFGDQQHIWQATLNENISVFTTHPGVAFFDDNARNFSPSYWVGNGVLPHSVQHGNTVLSIYDTRGRKGYMERSRADFTHAHFPFDKFDHFEMDGPYAFGRSGQSKVALIGRYPLERSDKDRAEIIQRGKVTFWICVMAGEEESYEDFTARIREMETQFKGKTLSFGNMVLRYKGSFAVDGETVNTTYRRLESPYGSFSRGDEEVEFRFENRKLKLNFKKNIRMEELI</sequence>
<dbReference type="Proteomes" id="UP000587760">
    <property type="component" value="Unassembled WGS sequence"/>
</dbReference>
<reference evidence="1 2" key="1">
    <citation type="submission" date="2020-08" db="EMBL/GenBank/DDBJ databases">
        <title>Genomic Encyclopedia of Type Strains, Phase IV (KMG-IV): sequencing the most valuable type-strain genomes for metagenomic binning, comparative biology and taxonomic classification.</title>
        <authorList>
            <person name="Goeker M."/>
        </authorList>
    </citation>
    <scope>NUCLEOTIDE SEQUENCE [LARGE SCALE GENOMIC DNA]</scope>
    <source>
        <strain evidence="1 2">DSM 2461</strain>
    </source>
</reference>
<dbReference type="RefSeq" id="WP_184745914.1">
    <property type="nucleotide sequence ID" value="NZ_JACHGJ010000002.1"/>
</dbReference>
<dbReference type="AlphaFoldDB" id="A0A841RAP7"/>
<proteinExistence type="predicted"/>
<accession>A0A841RAP7</accession>